<name>A0A1Y1Q974_9GAMM</name>
<gene>
    <name evidence="7" type="ORF">BWK73_48930</name>
</gene>
<evidence type="ECO:0000313" key="7">
    <source>
        <dbReference type="EMBL" id="OQX00285.1"/>
    </source>
</evidence>
<comment type="function">
    <text evidence="4">Murein-degrading enzyme. May play a role in recycling of muropeptides during cell elongation and/or cell division.</text>
</comment>
<dbReference type="EC" id="4.2.2.n1" evidence="4"/>
<sequence length="349" mass="38762">MFLKPLLVVSLCLLASPTYAATCQIPPTAAQPFVLTEACIDRTPELQQALQDLLTYWQTAKPLIRQETSEQRHTLEQLLRWVEAPQASAELLAESLQWEALGAPDDDTYPVELSGYFTPIIEVSATPTAAFRYPIYDKPKYGELPSRAEIMQGALHGKGLEIAWTNNPVDYYFMQVQGSGLIRYADGHTQLLGFSGKNAHPYASIGRYMQQQGYLRTENLSNEAVREWLNSNPHKLDEVLNANQSFVFFRAVKDVIRSAAGLPVVAGYTASVDNSVIPFGSLLLVELPLRDNKGKIVQHEWRLLLATDRRSDDGGVTKIGIYTGEGEEARAAAQRFFPAGRAFILRSGT</sequence>
<comment type="catalytic activity">
    <reaction evidence="1 4">
        <text>Exolytic cleavage of the (1-&gt;4)-beta-glycosidic linkage between N-acetylmuramic acid (MurNAc) and N-acetylglucosamine (GlcNAc) residues in peptidoglycan, from either the reducing or the non-reducing ends of the peptidoglycan chains, with concomitant formation of a 1,6-anhydrobond in the MurNAc residue.</text>
        <dbReference type="EC" id="4.2.2.n1"/>
    </reaction>
</comment>
<dbReference type="Gene3D" id="2.40.240.50">
    <property type="entry name" value="Barwin-like endoglucanases"/>
    <property type="match status" value="1"/>
</dbReference>
<dbReference type="PANTHER" id="PTHR30124">
    <property type="entry name" value="MEMBRANE-BOUND LYTIC MUREIN TRANSGLYCOSYLASE A"/>
    <property type="match status" value="1"/>
</dbReference>
<dbReference type="Pfam" id="PF03562">
    <property type="entry name" value="MltA"/>
    <property type="match status" value="1"/>
</dbReference>
<dbReference type="GO" id="GO:0071555">
    <property type="term" value="P:cell wall organization"/>
    <property type="evidence" value="ECO:0007669"/>
    <property type="project" value="UniProtKB-KW"/>
</dbReference>
<dbReference type="InterPro" id="IPR026044">
    <property type="entry name" value="MltA"/>
</dbReference>
<dbReference type="GO" id="GO:0004553">
    <property type="term" value="F:hydrolase activity, hydrolyzing O-glycosyl compounds"/>
    <property type="evidence" value="ECO:0007669"/>
    <property type="project" value="InterPro"/>
</dbReference>
<dbReference type="PANTHER" id="PTHR30124:SF0">
    <property type="entry name" value="MEMBRANE-BOUND LYTIC MUREIN TRANSGLYCOSYLASE A"/>
    <property type="match status" value="1"/>
</dbReference>
<dbReference type="Gene3D" id="2.40.40.10">
    <property type="entry name" value="RlpA-like domain"/>
    <property type="match status" value="1"/>
</dbReference>
<dbReference type="PIRSF" id="PIRSF019422">
    <property type="entry name" value="MltA"/>
    <property type="match status" value="1"/>
</dbReference>
<evidence type="ECO:0000256" key="5">
    <source>
        <dbReference type="SAM" id="SignalP"/>
    </source>
</evidence>
<evidence type="ECO:0000256" key="1">
    <source>
        <dbReference type="ARBA" id="ARBA00001420"/>
    </source>
</evidence>
<keyword evidence="3 4" id="KW-0961">Cell wall biogenesis/degradation</keyword>
<proteinExistence type="predicted"/>
<evidence type="ECO:0000256" key="2">
    <source>
        <dbReference type="ARBA" id="ARBA00023239"/>
    </source>
</evidence>
<organism evidence="7 8">
    <name type="scientific">Thiothrix lacustris</name>
    <dbReference type="NCBI Taxonomy" id="525917"/>
    <lineage>
        <taxon>Bacteria</taxon>
        <taxon>Pseudomonadati</taxon>
        <taxon>Pseudomonadota</taxon>
        <taxon>Gammaproteobacteria</taxon>
        <taxon>Thiotrichales</taxon>
        <taxon>Thiotrichaceae</taxon>
        <taxon>Thiothrix</taxon>
    </lineage>
</organism>
<keyword evidence="5" id="KW-0732">Signal</keyword>
<reference evidence="7 8" key="1">
    <citation type="submission" date="2017-01" db="EMBL/GenBank/DDBJ databases">
        <title>Novel large sulfur bacteria in the metagenomes of groundwater-fed chemosynthetic microbial mats in the Lake Huron basin.</title>
        <authorList>
            <person name="Sharrar A.M."/>
            <person name="Flood B.E."/>
            <person name="Bailey J.V."/>
            <person name="Jones D.S."/>
            <person name="Biddanda B."/>
            <person name="Ruberg S.A."/>
            <person name="Marcus D.N."/>
            <person name="Dick G.J."/>
        </authorList>
    </citation>
    <scope>NUCLEOTIDE SEQUENCE [LARGE SCALE GENOMIC DNA]</scope>
    <source>
        <strain evidence="7">A8</strain>
    </source>
</reference>
<feature type="chain" id="PRO_5013073144" description="Membrane-bound lytic murein transglycosylase A" evidence="5">
    <location>
        <begin position="21"/>
        <end position="349"/>
    </location>
</feature>
<dbReference type="Proteomes" id="UP000192491">
    <property type="component" value="Unassembled WGS sequence"/>
</dbReference>
<evidence type="ECO:0000259" key="6">
    <source>
        <dbReference type="SMART" id="SM00925"/>
    </source>
</evidence>
<dbReference type="EMBL" id="MTEJ01000662">
    <property type="protein sequence ID" value="OQX00285.1"/>
    <property type="molecule type" value="Genomic_DNA"/>
</dbReference>
<dbReference type="GO" id="GO:0009254">
    <property type="term" value="P:peptidoglycan turnover"/>
    <property type="evidence" value="ECO:0007669"/>
    <property type="project" value="UniProtKB-UniRule"/>
</dbReference>
<dbReference type="Pfam" id="PF06725">
    <property type="entry name" value="3D"/>
    <property type="match status" value="1"/>
</dbReference>
<dbReference type="InterPro" id="IPR036908">
    <property type="entry name" value="RlpA-like_sf"/>
</dbReference>
<evidence type="ECO:0000313" key="8">
    <source>
        <dbReference type="Proteomes" id="UP000192491"/>
    </source>
</evidence>
<feature type="signal peptide" evidence="5">
    <location>
        <begin position="1"/>
        <end position="20"/>
    </location>
</feature>
<feature type="domain" description="Lytic transglycosylase MltA" evidence="6">
    <location>
        <begin position="120"/>
        <end position="250"/>
    </location>
</feature>
<dbReference type="SMART" id="SM00925">
    <property type="entry name" value="MltA"/>
    <property type="match status" value="1"/>
</dbReference>
<dbReference type="CDD" id="cd14668">
    <property type="entry name" value="mlta_B"/>
    <property type="match status" value="1"/>
</dbReference>
<dbReference type="GO" id="GO:0009253">
    <property type="term" value="P:peptidoglycan catabolic process"/>
    <property type="evidence" value="ECO:0007669"/>
    <property type="project" value="TreeGrafter"/>
</dbReference>
<protein>
    <recommendedName>
        <fullName evidence="4">Membrane-bound lytic murein transglycosylase A</fullName>
        <ecNumber evidence="4">4.2.2.n1</ecNumber>
    </recommendedName>
    <alternativeName>
        <fullName evidence="4">Murein hydrolase A</fullName>
    </alternativeName>
</protein>
<dbReference type="GO" id="GO:0008933">
    <property type="term" value="F:peptidoglycan lytic transglycosylase activity"/>
    <property type="evidence" value="ECO:0007669"/>
    <property type="project" value="TreeGrafter"/>
</dbReference>
<keyword evidence="2 4" id="KW-0456">Lyase</keyword>
<dbReference type="SUPFAM" id="SSF50685">
    <property type="entry name" value="Barwin-like endoglucanases"/>
    <property type="match status" value="1"/>
</dbReference>
<dbReference type="AlphaFoldDB" id="A0A1Y1Q974"/>
<accession>A0A1Y1Q974</accession>
<dbReference type="GO" id="GO:0019867">
    <property type="term" value="C:outer membrane"/>
    <property type="evidence" value="ECO:0007669"/>
    <property type="project" value="InterPro"/>
</dbReference>
<dbReference type="InterPro" id="IPR010611">
    <property type="entry name" value="3D_dom"/>
</dbReference>
<comment type="caution">
    <text evidence="7">The sequence shown here is derived from an EMBL/GenBank/DDBJ whole genome shotgun (WGS) entry which is preliminary data.</text>
</comment>
<evidence type="ECO:0000256" key="3">
    <source>
        <dbReference type="ARBA" id="ARBA00023316"/>
    </source>
</evidence>
<evidence type="ECO:0000256" key="4">
    <source>
        <dbReference type="PIRNR" id="PIRNR019422"/>
    </source>
</evidence>
<dbReference type="InterPro" id="IPR005300">
    <property type="entry name" value="MltA_B"/>
</dbReference>